<proteinExistence type="predicted"/>
<accession>A0A6J4E978</accession>
<evidence type="ECO:0000313" key="3">
    <source>
        <dbReference type="Proteomes" id="UP000509383"/>
    </source>
</evidence>
<reference evidence="2 3" key="1">
    <citation type="submission" date="2020-05" db="EMBL/GenBank/DDBJ databases">
        <title>Characterization of novel class B3 metallo-beta-lactamase from novel Pseudomonas species.</title>
        <authorList>
            <person name="Yamada K."/>
            <person name="Aoki K."/>
            <person name="Ishii Y."/>
        </authorList>
    </citation>
    <scope>NUCLEOTIDE SEQUENCE [LARGE SCALE GENOMIC DNA]</scope>
    <source>
        <strain evidence="2 3">TUM18999</strain>
    </source>
</reference>
<feature type="coiled-coil region" evidence="1">
    <location>
        <begin position="34"/>
        <end position="64"/>
    </location>
</feature>
<dbReference type="RefSeq" id="WP_173176224.1">
    <property type="nucleotide sequence ID" value="NZ_AP023189.1"/>
</dbReference>
<organism evidence="2 3">
    <name type="scientific">Pseudomonas tohonis</name>
    <dbReference type="NCBI Taxonomy" id="2725477"/>
    <lineage>
        <taxon>Bacteria</taxon>
        <taxon>Pseudomonadati</taxon>
        <taxon>Pseudomonadota</taxon>
        <taxon>Gammaproteobacteria</taxon>
        <taxon>Pseudomonadales</taxon>
        <taxon>Pseudomonadaceae</taxon>
        <taxon>Pseudomonas</taxon>
    </lineage>
</organism>
<dbReference type="AlphaFoldDB" id="A0A6J4E978"/>
<gene>
    <name evidence="2" type="ORF">TUM18999_46840</name>
</gene>
<dbReference type="Proteomes" id="UP000509383">
    <property type="component" value="Chromosome"/>
</dbReference>
<name>A0A6J4E978_9PSED</name>
<evidence type="ECO:0000256" key="1">
    <source>
        <dbReference type="SAM" id="Coils"/>
    </source>
</evidence>
<dbReference type="KEGG" id="ptw:TUM18999_46840"/>
<keyword evidence="1" id="KW-0175">Coiled coil</keyword>
<evidence type="ECO:0000313" key="2">
    <source>
        <dbReference type="EMBL" id="BCG26493.1"/>
    </source>
</evidence>
<dbReference type="EMBL" id="AP023189">
    <property type="protein sequence ID" value="BCG26493.1"/>
    <property type="molecule type" value="Genomic_DNA"/>
</dbReference>
<protein>
    <submittedName>
        <fullName evidence="2">Uncharacterized protein</fullName>
    </submittedName>
</protein>
<sequence>MLSTGCIRSHEQQVAMLGSAAGIDPERFPRRYELARARGELKELEKAERERTKQEKRAEEDRALVVELRRLAQSYHNAEVARLLGIDRKRLARLAEEYGICFPDGRTGQLLIKYEVHAEKLKAYLAIGLTKHEARRASGLSFGMFKRVCSRFNIKFPEGR</sequence>